<dbReference type="GO" id="GO:0003676">
    <property type="term" value="F:nucleic acid binding"/>
    <property type="evidence" value="ECO:0007669"/>
    <property type="project" value="InterPro"/>
</dbReference>
<gene>
    <name evidence="2" type="ORF">ECPE_LOCUS7547</name>
</gene>
<protein>
    <submittedName>
        <fullName evidence="4">Integrase catalytic domain-containing protein</fullName>
    </submittedName>
</protein>
<dbReference type="EMBL" id="UZAN01044760">
    <property type="protein sequence ID" value="VDP81405.1"/>
    <property type="molecule type" value="Genomic_DNA"/>
</dbReference>
<evidence type="ECO:0000259" key="1">
    <source>
        <dbReference type="PROSITE" id="PS50994"/>
    </source>
</evidence>
<reference evidence="2 3" key="2">
    <citation type="submission" date="2018-11" db="EMBL/GenBank/DDBJ databases">
        <authorList>
            <consortium name="Pathogen Informatics"/>
        </authorList>
    </citation>
    <scope>NUCLEOTIDE SEQUENCE [LARGE SCALE GENOMIC DNA]</scope>
    <source>
        <strain evidence="2 3">Egypt</strain>
    </source>
</reference>
<dbReference type="PROSITE" id="PS50994">
    <property type="entry name" value="INTEGRASE"/>
    <property type="match status" value="1"/>
</dbReference>
<evidence type="ECO:0000313" key="2">
    <source>
        <dbReference type="EMBL" id="VDP81405.1"/>
    </source>
</evidence>
<dbReference type="InterPro" id="IPR001584">
    <property type="entry name" value="Integrase_cat-core"/>
</dbReference>
<dbReference type="Gene3D" id="3.30.420.10">
    <property type="entry name" value="Ribonuclease H-like superfamily/Ribonuclease H"/>
    <property type="match status" value="1"/>
</dbReference>
<feature type="domain" description="Integrase catalytic" evidence="1">
    <location>
        <begin position="1"/>
        <end position="142"/>
    </location>
</feature>
<dbReference type="OrthoDB" id="10057092at2759"/>
<sequence>MDQFRKLLYLYLKTPEDLFVSAQLNDPNSIRSPAVPVHPNTLRKGFSRKGIPQVFVTDNGSQFSATEMKAWLDSIRCRHFRTAPIHPGSNGQTENPVKTVKSALASANPKLITDLEAFLDNFLLQHRNATHANTKERPAKIF</sequence>
<name>A0A183AKR2_9TREM</name>
<dbReference type="SUPFAM" id="SSF53098">
    <property type="entry name" value="Ribonuclease H-like"/>
    <property type="match status" value="1"/>
</dbReference>
<dbReference type="PANTHER" id="PTHR37984:SF12">
    <property type="entry name" value="RIBONUCLEASE H"/>
    <property type="match status" value="1"/>
</dbReference>
<dbReference type="InterPro" id="IPR012337">
    <property type="entry name" value="RNaseH-like_sf"/>
</dbReference>
<keyword evidence="3" id="KW-1185">Reference proteome</keyword>
<evidence type="ECO:0000313" key="3">
    <source>
        <dbReference type="Proteomes" id="UP000272942"/>
    </source>
</evidence>
<dbReference type="InterPro" id="IPR036397">
    <property type="entry name" value="RNaseH_sf"/>
</dbReference>
<proteinExistence type="predicted"/>
<dbReference type="Proteomes" id="UP000272942">
    <property type="component" value="Unassembled WGS sequence"/>
</dbReference>
<reference evidence="4" key="1">
    <citation type="submission" date="2016-06" db="UniProtKB">
        <authorList>
            <consortium name="WormBaseParasite"/>
        </authorList>
    </citation>
    <scope>IDENTIFICATION</scope>
</reference>
<dbReference type="PANTHER" id="PTHR37984">
    <property type="entry name" value="PROTEIN CBG26694"/>
    <property type="match status" value="1"/>
</dbReference>
<dbReference type="AlphaFoldDB" id="A0A183AKR2"/>
<dbReference type="WBParaSite" id="ECPE_0000756301-mRNA-1">
    <property type="protein sequence ID" value="ECPE_0000756301-mRNA-1"/>
    <property type="gene ID" value="ECPE_0000756301"/>
</dbReference>
<evidence type="ECO:0000313" key="4">
    <source>
        <dbReference type="WBParaSite" id="ECPE_0000756301-mRNA-1"/>
    </source>
</evidence>
<dbReference type="InterPro" id="IPR050951">
    <property type="entry name" value="Retrovirus_Pol_polyprotein"/>
</dbReference>
<organism evidence="4">
    <name type="scientific">Echinostoma caproni</name>
    <dbReference type="NCBI Taxonomy" id="27848"/>
    <lineage>
        <taxon>Eukaryota</taxon>
        <taxon>Metazoa</taxon>
        <taxon>Spiralia</taxon>
        <taxon>Lophotrochozoa</taxon>
        <taxon>Platyhelminthes</taxon>
        <taxon>Trematoda</taxon>
        <taxon>Digenea</taxon>
        <taxon>Plagiorchiida</taxon>
        <taxon>Echinostomata</taxon>
        <taxon>Echinostomatoidea</taxon>
        <taxon>Echinostomatidae</taxon>
        <taxon>Echinostoma</taxon>
    </lineage>
</organism>
<accession>A0A183AKR2</accession>
<dbReference type="GO" id="GO:0015074">
    <property type="term" value="P:DNA integration"/>
    <property type="evidence" value="ECO:0007669"/>
    <property type="project" value="InterPro"/>
</dbReference>